<dbReference type="eggNOG" id="ENOG502RWDV">
    <property type="taxonomic scope" value="Eukaryota"/>
</dbReference>
<dbReference type="GO" id="GO:0000329">
    <property type="term" value="C:fungal-type vacuole membrane"/>
    <property type="evidence" value="ECO:0007669"/>
    <property type="project" value="TreeGrafter"/>
</dbReference>
<feature type="transmembrane region" description="Helical" evidence="6">
    <location>
        <begin position="351"/>
        <end position="369"/>
    </location>
</feature>
<dbReference type="HOGENOM" id="CLU_012596_1_0_1"/>
<feature type="transmembrane region" description="Helical" evidence="6">
    <location>
        <begin position="59"/>
        <end position="78"/>
    </location>
</feature>
<feature type="transmembrane region" description="Helical" evidence="6">
    <location>
        <begin position="462"/>
        <end position="484"/>
    </location>
</feature>
<evidence type="ECO:0000256" key="4">
    <source>
        <dbReference type="ARBA" id="ARBA00023136"/>
    </source>
</evidence>
<dbReference type="AlphaFoldDB" id="S8E3T2"/>
<comment type="subcellular location">
    <subcellularLocation>
        <location evidence="1">Membrane</location>
        <topology evidence="1">Multi-pass membrane protein</topology>
    </subcellularLocation>
</comment>
<dbReference type="OrthoDB" id="410267at2759"/>
<evidence type="ECO:0008006" key="9">
    <source>
        <dbReference type="Google" id="ProtNLM"/>
    </source>
</evidence>
<feature type="transmembrane region" description="Helical" evidence="6">
    <location>
        <begin position="121"/>
        <end position="143"/>
    </location>
</feature>
<feature type="transmembrane region" description="Helical" evidence="6">
    <location>
        <begin position="164"/>
        <end position="186"/>
    </location>
</feature>
<evidence type="ECO:0000256" key="2">
    <source>
        <dbReference type="ARBA" id="ARBA00022692"/>
    </source>
</evidence>
<dbReference type="STRING" id="743788.S8E3T2"/>
<gene>
    <name evidence="7" type="ORF">FOMPIDRAFT_1024067</name>
</gene>
<organism evidence="7 8">
    <name type="scientific">Fomitopsis schrenkii</name>
    <name type="common">Brown rot fungus</name>
    <dbReference type="NCBI Taxonomy" id="2126942"/>
    <lineage>
        <taxon>Eukaryota</taxon>
        <taxon>Fungi</taxon>
        <taxon>Dikarya</taxon>
        <taxon>Basidiomycota</taxon>
        <taxon>Agaricomycotina</taxon>
        <taxon>Agaricomycetes</taxon>
        <taxon>Polyporales</taxon>
        <taxon>Fomitopsis</taxon>
    </lineage>
</organism>
<keyword evidence="4 6" id="KW-0472">Membrane</keyword>
<sequence>MHSPTHHAHGHAPAPALFSTTRLASFATSLLVALASGTNYVFSAYAPQLASRLGLSHTQLNVIGLAGNIGVYGSAPLWGRIVDTRGPRGLFVMGFFALLIGYLGIRHYYDRGLVDGSSTLSTFSIVLLAIFSFCTGIGGNGGLASAMNSTAKSWPDKMRATMNGVVISGFGLSAFLFSTMAHVAFPGNTSDFLLILAVGTALPMVLGFFLVRPIPLPHSIVVEEEAFAPAEPPPPVVVASPALFRESSRAPLLPHHHAHHHGDADGDMLESEELIPGYTSGAHQHAVEVSDYFVPTNMGSVALSPTRGHERSRSRGAFSSRRPSARSYEVPLVDPEPPNVHGKGLFVDADFWVIFSITALLAGTGLMYINNVGSISQALFARNNPDYDESKAGQWQATQVSIVSIMNCAGRFFIGMVADFVRNYLNRPRSFCITVVAAIFIVSQVMCYYVETVENLWKASGLLGLAYGCMFGLFPTICIEWFGLPHFSENWGFVSLSPMLGSNVFSLAFGRNLDAHAPHAAPHSASAVSRRVADFARRAGLPSNTQCLEGRACYRDSLKLTIGACCVALLLAVYSGWRDQRRQVRVALRVDDADVLWEEEEEE</sequence>
<feature type="transmembrane region" description="Helical" evidence="6">
    <location>
        <begin position="430"/>
        <end position="450"/>
    </location>
</feature>
<dbReference type="GO" id="GO:0022857">
    <property type="term" value="F:transmembrane transporter activity"/>
    <property type="evidence" value="ECO:0007669"/>
    <property type="project" value="InterPro"/>
</dbReference>
<dbReference type="Proteomes" id="UP000015241">
    <property type="component" value="Unassembled WGS sequence"/>
</dbReference>
<feature type="transmembrane region" description="Helical" evidence="6">
    <location>
        <begin position="558"/>
        <end position="577"/>
    </location>
</feature>
<dbReference type="Pfam" id="PF07690">
    <property type="entry name" value="MFS_1"/>
    <property type="match status" value="1"/>
</dbReference>
<proteinExistence type="predicted"/>
<feature type="transmembrane region" description="Helical" evidence="6">
    <location>
        <begin position="491"/>
        <end position="509"/>
    </location>
</feature>
<feature type="region of interest" description="Disordered" evidence="5">
    <location>
        <begin position="303"/>
        <end position="322"/>
    </location>
</feature>
<feature type="transmembrane region" description="Helical" evidence="6">
    <location>
        <begin position="397"/>
        <end position="418"/>
    </location>
</feature>
<reference evidence="7 8" key="1">
    <citation type="journal article" date="2012" name="Science">
        <title>The Paleozoic origin of enzymatic lignin decomposition reconstructed from 31 fungal genomes.</title>
        <authorList>
            <person name="Floudas D."/>
            <person name="Binder M."/>
            <person name="Riley R."/>
            <person name="Barry K."/>
            <person name="Blanchette R.A."/>
            <person name="Henrissat B."/>
            <person name="Martinez A.T."/>
            <person name="Otillar R."/>
            <person name="Spatafora J.W."/>
            <person name="Yadav J.S."/>
            <person name="Aerts A."/>
            <person name="Benoit I."/>
            <person name="Boyd A."/>
            <person name="Carlson A."/>
            <person name="Copeland A."/>
            <person name="Coutinho P.M."/>
            <person name="de Vries R.P."/>
            <person name="Ferreira P."/>
            <person name="Findley K."/>
            <person name="Foster B."/>
            <person name="Gaskell J."/>
            <person name="Glotzer D."/>
            <person name="Gorecki P."/>
            <person name="Heitman J."/>
            <person name="Hesse C."/>
            <person name="Hori C."/>
            <person name="Igarashi K."/>
            <person name="Jurgens J.A."/>
            <person name="Kallen N."/>
            <person name="Kersten P."/>
            <person name="Kohler A."/>
            <person name="Kuees U."/>
            <person name="Kumar T.K.A."/>
            <person name="Kuo A."/>
            <person name="LaButti K."/>
            <person name="Larrondo L.F."/>
            <person name="Lindquist E."/>
            <person name="Ling A."/>
            <person name="Lombard V."/>
            <person name="Lucas S."/>
            <person name="Lundell T."/>
            <person name="Martin R."/>
            <person name="McLaughlin D.J."/>
            <person name="Morgenstern I."/>
            <person name="Morin E."/>
            <person name="Murat C."/>
            <person name="Nagy L.G."/>
            <person name="Nolan M."/>
            <person name="Ohm R.A."/>
            <person name="Patyshakuliyeva A."/>
            <person name="Rokas A."/>
            <person name="Ruiz-Duenas F.J."/>
            <person name="Sabat G."/>
            <person name="Salamov A."/>
            <person name="Samejima M."/>
            <person name="Schmutz J."/>
            <person name="Slot J.C."/>
            <person name="St John F."/>
            <person name="Stenlid J."/>
            <person name="Sun H."/>
            <person name="Sun S."/>
            <person name="Syed K."/>
            <person name="Tsang A."/>
            <person name="Wiebenga A."/>
            <person name="Young D."/>
            <person name="Pisabarro A."/>
            <person name="Eastwood D.C."/>
            <person name="Martin F."/>
            <person name="Cullen D."/>
            <person name="Grigoriev I.V."/>
            <person name="Hibbett D.S."/>
        </authorList>
    </citation>
    <scope>NUCLEOTIDE SEQUENCE</scope>
    <source>
        <strain evidence="8">FP-58527</strain>
    </source>
</reference>
<accession>S8E3T2</accession>
<name>S8E3T2_FOMSC</name>
<dbReference type="EMBL" id="KE504154">
    <property type="protein sequence ID" value="EPS99791.1"/>
    <property type="molecule type" value="Genomic_DNA"/>
</dbReference>
<keyword evidence="8" id="KW-1185">Reference proteome</keyword>
<dbReference type="InParanoid" id="S8E3T2"/>
<evidence type="ECO:0000256" key="6">
    <source>
        <dbReference type="SAM" id="Phobius"/>
    </source>
</evidence>
<feature type="transmembrane region" description="Helical" evidence="6">
    <location>
        <begin position="192"/>
        <end position="211"/>
    </location>
</feature>
<keyword evidence="3 6" id="KW-1133">Transmembrane helix</keyword>
<evidence type="ECO:0000313" key="8">
    <source>
        <dbReference type="Proteomes" id="UP000015241"/>
    </source>
</evidence>
<keyword evidence="2 6" id="KW-0812">Transmembrane</keyword>
<dbReference type="InterPro" id="IPR036259">
    <property type="entry name" value="MFS_trans_sf"/>
</dbReference>
<evidence type="ECO:0000313" key="7">
    <source>
        <dbReference type="EMBL" id="EPS99791.1"/>
    </source>
</evidence>
<dbReference type="Gene3D" id="1.20.1250.20">
    <property type="entry name" value="MFS general substrate transporter like domains"/>
    <property type="match status" value="2"/>
</dbReference>
<dbReference type="PANTHER" id="PTHR21576">
    <property type="entry name" value="UNCHARACTERIZED NODULIN-LIKE PROTEIN"/>
    <property type="match status" value="1"/>
</dbReference>
<evidence type="ECO:0000256" key="1">
    <source>
        <dbReference type="ARBA" id="ARBA00004141"/>
    </source>
</evidence>
<evidence type="ECO:0000256" key="3">
    <source>
        <dbReference type="ARBA" id="ARBA00022989"/>
    </source>
</evidence>
<protein>
    <recommendedName>
        <fullName evidence="9">Nodulin-like domain-containing protein</fullName>
    </recommendedName>
</protein>
<feature type="transmembrane region" description="Helical" evidence="6">
    <location>
        <begin position="90"/>
        <end position="109"/>
    </location>
</feature>
<dbReference type="PANTHER" id="PTHR21576:SF160">
    <property type="entry name" value="NODULIN-LIKE DOMAIN-CONTAINING PROTEIN"/>
    <property type="match status" value="1"/>
</dbReference>
<evidence type="ECO:0000256" key="5">
    <source>
        <dbReference type="SAM" id="MobiDB-lite"/>
    </source>
</evidence>
<dbReference type="SUPFAM" id="SSF103473">
    <property type="entry name" value="MFS general substrate transporter"/>
    <property type="match status" value="1"/>
</dbReference>
<dbReference type="InterPro" id="IPR011701">
    <property type="entry name" value="MFS"/>
</dbReference>